<keyword evidence="6" id="KW-1003">Cell membrane</keyword>
<name>A0A7K1SS84_9SPHI</name>
<dbReference type="PANTHER" id="PTHR36122">
    <property type="entry name" value="NICOTINAMIDE RIBOSIDE TRANSPORTER PNUC"/>
    <property type="match status" value="1"/>
</dbReference>
<feature type="transmembrane region" description="Helical" evidence="10">
    <location>
        <begin position="19"/>
        <end position="35"/>
    </location>
</feature>
<comment type="subcellular location">
    <subcellularLocation>
        <location evidence="2">Cell membrane</location>
        <topology evidence="2">Multi-pass membrane protein</topology>
    </subcellularLocation>
</comment>
<reference evidence="11 12" key="1">
    <citation type="submission" date="2019-12" db="EMBL/GenBank/DDBJ databases">
        <title>Mucilaginibacter sp. HMF7410 genome sequencing and assembly.</title>
        <authorList>
            <person name="Kang H."/>
            <person name="Cha I."/>
            <person name="Kim H."/>
            <person name="Joh K."/>
        </authorList>
    </citation>
    <scope>NUCLEOTIDE SEQUENCE [LARGE SCALE GENOMIC DNA]</scope>
    <source>
        <strain evidence="11 12">HMF7410</strain>
    </source>
</reference>
<keyword evidence="12" id="KW-1185">Reference proteome</keyword>
<keyword evidence="5" id="KW-0813">Transport</keyword>
<organism evidence="11 12">
    <name type="scientific">Mucilaginibacter arboris</name>
    <dbReference type="NCBI Taxonomy" id="2682090"/>
    <lineage>
        <taxon>Bacteria</taxon>
        <taxon>Pseudomonadati</taxon>
        <taxon>Bacteroidota</taxon>
        <taxon>Sphingobacteriia</taxon>
        <taxon>Sphingobacteriales</taxon>
        <taxon>Sphingobacteriaceae</taxon>
        <taxon>Mucilaginibacter</taxon>
    </lineage>
</organism>
<dbReference type="GO" id="GO:0005886">
    <property type="term" value="C:plasma membrane"/>
    <property type="evidence" value="ECO:0007669"/>
    <property type="project" value="UniProtKB-SubCell"/>
</dbReference>
<dbReference type="EMBL" id="WPIK01000001">
    <property type="protein sequence ID" value="MVN20097.1"/>
    <property type="molecule type" value="Genomic_DNA"/>
</dbReference>
<feature type="transmembrane region" description="Helical" evidence="10">
    <location>
        <begin position="40"/>
        <end position="60"/>
    </location>
</feature>
<evidence type="ECO:0000256" key="7">
    <source>
        <dbReference type="ARBA" id="ARBA00022692"/>
    </source>
</evidence>
<evidence type="ECO:0000256" key="4">
    <source>
        <dbReference type="ARBA" id="ARBA00017522"/>
    </source>
</evidence>
<dbReference type="InterPro" id="IPR006419">
    <property type="entry name" value="NMN_transpt_PnuC"/>
</dbReference>
<dbReference type="NCBIfam" id="TIGR01528">
    <property type="entry name" value="NMN_trans_PnuC"/>
    <property type="match status" value="1"/>
</dbReference>
<evidence type="ECO:0000256" key="3">
    <source>
        <dbReference type="ARBA" id="ARBA00006669"/>
    </source>
</evidence>
<evidence type="ECO:0000256" key="5">
    <source>
        <dbReference type="ARBA" id="ARBA00022448"/>
    </source>
</evidence>
<dbReference type="PANTHER" id="PTHR36122:SF2">
    <property type="entry name" value="NICOTINAMIDE RIBOSIDE TRANSPORTER PNUC"/>
    <property type="match status" value="1"/>
</dbReference>
<evidence type="ECO:0000256" key="8">
    <source>
        <dbReference type="ARBA" id="ARBA00022989"/>
    </source>
</evidence>
<keyword evidence="7 10" id="KW-0812">Transmembrane</keyword>
<feature type="transmembrane region" description="Helical" evidence="10">
    <location>
        <begin position="176"/>
        <end position="194"/>
    </location>
</feature>
<dbReference type="Pfam" id="PF04973">
    <property type="entry name" value="NMN_transporter"/>
    <property type="match status" value="1"/>
</dbReference>
<evidence type="ECO:0000256" key="9">
    <source>
        <dbReference type="ARBA" id="ARBA00023136"/>
    </source>
</evidence>
<dbReference type="GO" id="GO:0034257">
    <property type="term" value="F:nicotinamide riboside transmembrane transporter activity"/>
    <property type="evidence" value="ECO:0007669"/>
    <property type="project" value="InterPro"/>
</dbReference>
<keyword evidence="8 10" id="KW-1133">Transmembrane helix</keyword>
<sequence length="208" mass="24201">MDMQYWLQLLSQQILETGWLQWLAVVFGVAEVLLAKRNNVLLYPAGLIGTMLSIVLLLEAQLYAETLLNVYYIAMSVYGWWFWMKKRNQPTVPITYSNRREWIITALITFVGGLVLYLVLKKFTPSTVPVWDAFVSASAWAGTWLLTRRKIENWIVLNVSNLFAVPLLFYKQLPLFALLTIFLFVVAIFGYFDWKRIYRQQSKANSSP</sequence>
<comment type="function">
    <text evidence="1">Required for nicotinamide riboside transport across the inner membrane.</text>
</comment>
<dbReference type="AlphaFoldDB" id="A0A7K1SS84"/>
<protein>
    <recommendedName>
        <fullName evidence="4">Nicotinamide riboside transporter PnuC</fullName>
    </recommendedName>
</protein>
<proteinExistence type="inferred from homology"/>
<keyword evidence="9 10" id="KW-0472">Membrane</keyword>
<evidence type="ECO:0000256" key="10">
    <source>
        <dbReference type="SAM" id="Phobius"/>
    </source>
</evidence>
<accession>A0A7K1SS84</accession>
<evidence type="ECO:0000256" key="6">
    <source>
        <dbReference type="ARBA" id="ARBA00022475"/>
    </source>
</evidence>
<evidence type="ECO:0000256" key="2">
    <source>
        <dbReference type="ARBA" id="ARBA00004651"/>
    </source>
</evidence>
<dbReference type="Proteomes" id="UP000462014">
    <property type="component" value="Unassembled WGS sequence"/>
</dbReference>
<evidence type="ECO:0000256" key="1">
    <source>
        <dbReference type="ARBA" id="ARBA00002672"/>
    </source>
</evidence>
<comment type="similarity">
    <text evidence="3">Belongs to the nicotinamide ribonucleoside (NR) uptake permease (TC 4.B.1) family.</text>
</comment>
<evidence type="ECO:0000313" key="11">
    <source>
        <dbReference type="EMBL" id="MVN20097.1"/>
    </source>
</evidence>
<feature type="transmembrane region" description="Helical" evidence="10">
    <location>
        <begin position="66"/>
        <end position="83"/>
    </location>
</feature>
<feature type="transmembrane region" description="Helical" evidence="10">
    <location>
        <begin position="103"/>
        <end position="120"/>
    </location>
</feature>
<gene>
    <name evidence="11" type="ORF">GO621_00925</name>
</gene>
<evidence type="ECO:0000313" key="12">
    <source>
        <dbReference type="Proteomes" id="UP000462014"/>
    </source>
</evidence>
<comment type="caution">
    <text evidence="11">The sequence shown here is derived from an EMBL/GenBank/DDBJ whole genome shotgun (WGS) entry which is preliminary data.</text>
</comment>